<evidence type="ECO:0000313" key="1">
    <source>
        <dbReference type="EMBL" id="KAH7906827.1"/>
    </source>
</evidence>
<reference evidence="1" key="1">
    <citation type="journal article" date="2021" name="New Phytol.">
        <title>Evolutionary innovations through gain and loss of genes in the ectomycorrhizal Boletales.</title>
        <authorList>
            <person name="Wu G."/>
            <person name="Miyauchi S."/>
            <person name="Morin E."/>
            <person name="Kuo A."/>
            <person name="Drula E."/>
            <person name="Varga T."/>
            <person name="Kohler A."/>
            <person name="Feng B."/>
            <person name="Cao Y."/>
            <person name="Lipzen A."/>
            <person name="Daum C."/>
            <person name="Hundley H."/>
            <person name="Pangilinan J."/>
            <person name="Johnson J."/>
            <person name="Barry K."/>
            <person name="LaButti K."/>
            <person name="Ng V."/>
            <person name="Ahrendt S."/>
            <person name="Min B."/>
            <person name="Choi I.G."/>
            <person name="Park H."/>
            <person name="Plett J.M."/>
            <person name="Magnuson J."/>
            <person name="Spatafora J.W."/>
            <person name="Nagy L.G."/>
            <person name="Henrissat B."/>
            <person name="Grigoriev I.V."/>
            <person name="Yang Z.L."/>
            <person name="Xu J."/>
            <person name="Martin F.M."/>
        </authorList>
    </citation>
    <scope>NUCLEOTIDE SEQUENCE</scope>
    <source>
        <strain evidence="1">ATCC 28755</strain>
    </source>
</reference>
<name>A0ACB8A2A5_9AGAM</name>
<sequence>MRGISFKHSEGQHTAPSDDNLKSMTSTLSRNSTSNFRNSIPRFWRGKRQKVGDTILDDARDTDIIIIAQVSHYHRIYRCNSSPIRIMGPMGVGESTFINTVAGSDSAVAIGNGMEPCTVAIQHAIVPHPNKEDPDRCVMFVDTLGFDDTYVDDSEILRRIAVWLARSYSDRVRLAGIIYMHEISPTRMLGTSRKNFGMYIKLIGDDAAKNVILVATMRCPVRFGSWLIIDQSRRYGSLVLRWGPDAVLENKGAGE</sequence>
<keyword evidence="2" id="KW-1185">Reference proteome</keyword>
<evidence type="ECO:0000313" key="2">
    <source>
        <dbReference type="Proteomes" id="UP000790377"/>
    </source>
</evidence>
<dbReference type="EMBL" id="MU267970">
    <property type="protein sequence ID" value="KAH7906827.1"/>
    <property type="molecule type" value="Genomic_DNA"/>
</dbReference>
<comment type="caution">
    <text evidence="1">The sequence shown here is derived from an EMBL/GenBank/DDBJ whole genome shotgun (WGS) entry which is preliminary data.</text>
</comment>
<dbReference type="Proteomes" id="UP000790377">
    <property type="component" value="Unassembled WGS sequence"/>
</dbReference>
<accession>A0ACB8A2A5</accession>
<proteinExistence type="predicted"/>
<organism evidence="1 2">
    <name type="scientific">Hygrophoropsis aurantiaca</name>
    <dbReference type="NCBI Taxonomy" id="72124"/>
    <lineage>
        <taxon>Eukaryota</taxon>
        <taxon>Fungi</taxon>
        <taxon>Dikarya</taxon>
        <taxon>Basidiomycota</taxon>
        <taxon>Agaricomycotina</taxon>
        <taxon>Agaricomycetes</taxon>
        <taxon>Agaricomycetidae</taxon>
        <taxon>Boletales</taxon>
        <taxon>Coniophorineae</taxon>
        <taxon>Hygrophoropsidaceae</taxon>
        <taxon>Hygrophoropsis</taxon>
    </lineage>
</organism>
<protein>
    <submittedName>
        <fullName evidence="1">Uncharacterized protein</fullName>
    </submittedName>
</protein>
<gene>
    <name evidence="1" type="ORF">BJ138DRAFT_1104818</name>
</gene>